<name>A0AAU7PX10_9STRE</name>
<proteinExistence type="predicted"/>
<accession>A0AAU7PX10</accession>
<evidence type="ECO:0008006" key="2">
    <source>
        <dbReference type="Google" id="ProtNLM"/>
    </source>
</evidence>
<dbReference type="EMBL" id="CP157941">
    <property type="protein sequence ID" value="XBS56744.1"/>
    <property type="molecule type" value="Genomic_DNA"/>
</dbReference>
<protein>
    <recommendedName>
        <fullName evidence="2">Ribosomal protein L19</fullName>
    </recommendedName>
</protein>
<reference evidence="1" key="1">
    <citation type="submission" date="2024-06" db="EMBL/GenBank/DDBJ databases">
        <title>Complete genome sequence of Streptococcus sp. KHUD_010.</title>
        <authorList>
            <person name="Lee J.-H."/>
            <person name="Moon J.-H."/>
        </authorList>
    </citation>
    <scope>NUCLEOTIDE SEQUENCE</scope>
    <source>
        <strain evidence="1">KHUD_010</strain>
    </source>
</reference>
<organism evidence="1">
    <name type="scientific">Streptococcus sp. KHUD_010</name>
    <dbReference type="NCBI Taxonomy" id="3157339"/>
    <lineage>
        <taxon>Bacteria</taxon>
        <taxon>Bacillati</taxon>
        <taxon>Bacillota</taxon>
        <taxon>Bacilli</taxon>
        <taxon>Lactobacillales</taxon>
        <taxon>Streptococcaceae</taxon>
        <taxon>Streptococcus</taxon>
    </lineage>
</organism>
<dbReference type="RefSeq" id="WP_049512512.1">
    <property type="nucleotide sequence ID" value="NZ_CP157941.1"/>
</dbReference>
<sequence length="106" mass="12174">MNGIKTQKDTEVTVSDLKNLGRQGDVTARLDSGEIIELKAKYAIRKRLAIVAGQETEAEIIVFYPEIYKQIRTVKRRNILIARKVKHKRETILQLTGKGYHRPNND</sequence>
<gene>
    <name evidence="1" type="ORF">ABKA15_06895</name>
</gene>
<dbReference type="AlphaFoldDB" id="A0AAU7PX10"/>
<evidence type="ECO:0000313" key="1">
    <source>
        <dbReference type="EMBL" id="XBS56744.1"/>
    </source>
</evidence>